<dbReference type="Proteomes" id="UP000001542">
    <property type="component" value="Unassembled WGS sequence"/>
</dbReference>
<gene>
    <name evidence="2" type="ORF">TVAG_588070</name>
</gene>
<protein>
    <submittedName>
        <fullName evidence="2">Uncharacterized protein</fullName>
    </submittedName>
</protein>
<dbReference type="RefSeq" id="XP_001299227.1">
    <property type="nucleotide sequence ID" value="XM_001299226.1"/>
</dbReference>
<sequence>MERRWKTDEKEASFDDAIIEIDYYRCSGYAFWLTCIIIALLSGSIYSDSSFLKFAYLNRTRNPYSAFKFLEIRQTGKNTLTAEIHVDYIFNITRENLISHLVLEATNGGFNFTKRISAANDVKMNDKNITFSFNIPVRGIIYAVIKYNNRPISRVFKFSIANDSKSSSYIYCNENKTGKYCIFYNVCVKNSRIQANFEEIPHQNPGFLPYDLSGVFEHVSRYGRVNMEEEIFKAAFVRQKENMYLTIKDFLEQCDQYKTFQTIVFDERNYLNQLNIANNLDVVVSGRDQKCFRNLMINNFKSDATKVRPLIRNIKQRKQEIYVLNSDSTIKEIDSLVDSILDFCVRCEIVYADKKHTAKGLLNMKYEPQFIVGVQTDSMIATVFMNTTLISVVPKGLSCSDWISDASKDGLRAVQVFPKQKASNCTSYFCDDYHCSDIIKGEFIVNPDLVGNALAGIFRNNCPPLTSKVDCLTGEVLEEERYCY</sequence>
<evidence type="ECO:0000256" key="1">
    <source>
        <dbReference type="SAM" id="Phobius"/>
    </source>
</evidence>
<keyword evidence="3" id="KW-1185">Reference proteome</keyword>
<dbReference type="InParanoid" id="A2G972"/>
<dbReference type="KEGG" id="tva:4743941"/>
<dbReference type="VEuPathDB" id="TrichDB:TVAG_588070"/>
<keyword evidence="1" id="KW-1133">Transmembrane helix</keyword>
<keyword evidence="1" id="KW-0812">Transmembrane</keyword>
<name>A2G972_TRIV3</name>
<reference evidence="2" key="1">
    <citation type="submission" date="2006-10" db="EMBL/GenBank/DDBJ databases">
        <authorList>
            <person name="Amadeo P."/>
            <person name="Zhao Q."/>
            <person name="Wortman J."/>
            <person name="Fraser-Liggett C."/>
            <person name="Carlton J."/>
        </authorList>
    </citation>
    <scope>NUCLEOTIDE SEQUENCE</scope>
    <source>
        <strain evidence="2">G3</strain>
    </source>
</reference>
<evidence type="ECO:0000313" key="2">
    <source>
        <dbReference type="EMBL" id="EAX86297.1"/>
    </source>
</evidence>
<reference evidence="2" key="2">
    <citation type="journal article" date="2007" name="Science">
        <title>Draft genome sequence of the sexually transmitted pathogen Trichomonas vaginalis.</title>
        <authorList>
            <person name="Carlton J.M."/>
            <person name="Hirt R.P."/>
            <person name="Silva J.C."/>
            <person name="Delcher A.L."/>
            <person name="Schatz M."/>
            <person name="Zhao Q."/>
            <person name="Wortman J.R."/>
            <person name="Bidwell S.L."/>
            <person name="Alsmark U.C.M."/>
            <person name="Besteiro S."/>
            <person name="Sicheritz-Ponten T."/>
            <person name="Noel C.J."/>
            <person name="Dacks J.B."/>
            <person name="Foster P.G."/>
            <person name="Simillion C."/>
            <person name="Van de Peer Y."/>
            <person name="Miranda-Saavedra D."/>
            <person name="Barton G.J."/>
            <person name="Westrop G.D."/>
            <person name="Mueller S."/>
            <person name="Dessi D."/>
            <person name="Fiori P.L."/>
            <person name="Ren Q."/>
            <person name="Paulsen I."/>
            <person name="Zhang H."/>
            <person name="Bastida-Corcuera F.D."/>
            <person name="Simoes-Barbosa A."/>
            <person name="Brown M.T."/>
            <person name="Hayes R.D."/>
            <person name="Mukherjee M."/>
            <person name="Okumura C.Y."/>
            <person name="Schneider R."/>
            <person name="Smith A.J."/>
            <person name="Vanacova S."/>
            <person name="Villalvazo M."/>
            <person name="Haas B.J."/>
            <person name="Pertea M."/>
            <person name="Feldblyum T.V."/>
            <person name="Utterback T.R."/>
            <person name="Shu C.L."/>
            <person name="Osoegawa K."/>
            <person name="de Jong P.J."/>
            <person name="Hrdy I."/>
            <person name="Horvathova L."/>
            <person name="Zubacova Z."/>
            <person name="Dolezal P."/>
            <person name="Malik S.B."/>
            <person name="Logsdon J.M. Jr."/>
            <person name="Henze K."/>
            <person name="Gupta A."/>
            <person name="Wang C.C."/>
            <person name="Dunne R.L."/>
            <person name="Upcroft J.A."/>
            <person name="Upcroft P."/>
            <person name="White O."/>
            <person name="Salzberg S.L."/>
            <person name="Tang P."/>
            <person name="Chiu C.-H."/>
            <person name="Lee Y.-S."/>
            <person name="Embley T.M."/>
            <person name="Coombs G.H."/>
            <person name="Mottram J.C."/>
            <person name="Tachezy J."/>
            <person name="Fraser-Liggett C.M."/>
            <person name="Johnson P.J."/>
        </authorList>
    </citation>
    <scope>NUCLEOTIDE SEQUENCE [LARGE SCALE GENOMIC DNA]</scope>
    <source>
        <strain evidence="2">G3</strain>
    </source>
</reference>
<feature type="transmembrane region" description="Helical" evidence="1">
    <location>
        <begin position="29"/>
        <end position="47"/>
    </location>
</feature>
<dbReference type="AlphaFoldDB" id="A2G972"/>
<dbReference type="VEuPathDB" id="TrichDB:TVAGG3_0749500"/>
<dbReference type="EMBL" id="DS114684">
    <property type="protein sequence ID" value="EAX86297.1"/>
    <property type="molecule type" value="Genomic_DNA"/>
</dbReference>
<keyword evidence="1" id="KW-0472">Membrane</keyword>
<evidence type="ECO:0000313" key="3">
    <source>
        <dbReference type="Proteomes" id="UP000001542"/>
    </source>
</evidence>
<accession>A2G972</accession>
<proteinExistence type="predicted"/>
<organism evidence="2 3">
    <name type="scientific">Trichomonas vaginalis (strain ATCC PRA-98 / G3)</name>
    <dbReference type="NCBI Taxonomy" id="412133"/>
    <lineage>
        <taxon>Eukaryota</taxon>
        <taxon>Metamonada</taxon>
        <taxon>Parabasalia</taxon>
        <taxon>Trichomonadida</taxon>
        <taxon>Trichomonadidae</taxon>
        <taxon>Trichomonas</taxon>
    </lineage>
</organism>